<evidence type="ECO:0000313" key="1">
    <source>
        <dbReference type="EMBL" id="KAJ8041944.1"/>
    </source>
</evidence>
<proteinExistence type="predicted"/>
<keyword evidence="2" id="KW-1185">Reference proteome</keyword>
<evidence type="ECO:0000313" key="2">
    <source>
        <dbReference type="Proteomes" id="UP001152320"/>
    </source>
</evidence>
<dbReference type="AlphaFoldDB" id="A0A9Q1CCA7"/>
<organism evidence="1 2">
    <name type="scientific">Holothuria leucospilota</name>
    <name type="common">Black long sea cucumber</name>
    <name type="synonym">Mertensiothuria leucospilota</name>
    <dbReference type="NCBI Taxonomy" id="206669"/>
    <lineage>
        <taxon>Eukaryota</taxon>
        <taxon>Metazoa</taxon>
        <taxon>Echinodermata</taxon>
        <taxon>Eleutherozoa</taxon>
        <taxon>Echinozoa</taxon>
        <taxon>Holothuroidea</taxon>
        <taxon>Aspidochirotacea</taxon>
        <taxon>Aspidochirotida</taxon>
        <taxon>Holothuriidae</taxon>
        <taxon>Holothuria</taxon>
    </lineage>
</organism>
<dbReference type="EMBL" id="JAIZAY010000005">
    <property type="protein sequence ID" value="KAJ8041944.1"/>
    <property type="molecule type" value="Genomic_DNA"/>
</dbReference>
<comment type="caution">
    <text evidence="1">The sequence shown here is derived from an EMBL/GenBank/DDBJ whole genome shotgun (WGS) entry which is preliminary data.</text>
</comment>
<protein>
    <submittedName>
        <fullName evidence="1">Uncharacterized protein</fullName>
    </submittedName>
</protein>
<sequence>MCSNLYKIKLHHTCLTVSKNMFHLNNLDHPSVISQTSAPNQETPFLLVKTAFISLLPKLGMSWQVRLDLPPL</sequence>
<dbReference type="Proteomes" id="UP001152320">
    <property type="component" value="Chromosome 5"/>
</dbReference>
<accession>A0A9Q1CCA7</accession>
<reference evidence="1" key="1">
    <citation type="submission" date="2021-10" db="EMBL/GenBank/DDBJ databases">
        <title>Tropical sea cucumber genome reveals ecological adaptation and Cuvierian tubules defense mechanism.</title>
        <authorList>
            <person name="Chen T."/>
        </authorList>
    </citation>
    <scope>NUCLEOTIDE SEQUENCE</scope>
    <source>
        <strain evidence="1">Nanhai2018</strain>
        <tissue evidence="1">Muscle</tissue>
    </source>
</reference>
<gene>
    <name evidence="1" type="ORF">HOLleu_12885</name>
</gene>
<name>A0A9Q1CCA7_HOLLE</name>